<reference evidence="5" key="1">
    <citation type="submission" date="2021-09" db="EMBL/GenBank/DDBJ databases">
        <authorList>
            <person name="Martin H S."/>
        </authorList>
    </citation>
    <scope>NUCLEOTIDE SEQUENCE</scope>
</reference>
<sequence length="68" mass="7979">MCFSDARYVISRRGNPMIVYNGVNFIRERTRGERTRWVCGRKRRRQCIASLTTVDGVLVKSYGFHNHS</sequence>
<comment type="caution">
    <text evidence="5">The sequence shown here is derived from an EMBL/GenBank/DDBJ whole genome shotgun (WGS) entry which is preliminary data.</text>
</comment>
<keyword evidence="6" id="KW-1185">Reference proteome</keyword>
<proteinExistence type="predicted"/>
<dbReference type="GO" id="GO:0008270">
    <property type="term" value="F:zinc ion binding"/>
    <property type="evidence" value="ECO:0007669"/>
    <property type="project" value="UniProtKB-KW"/>
</dbReference>
<dbReference type="Pfam" id="PF04500">
    <property type="entry name" value="FLYWCH"/>
    <property type="match status" value="1"/>
</dbReference>
<dbReference type="InterPro" id="IPR007588">
    <property type="entry name" value="Znf_FLYWCH"/>
</dbReference>
<dbReference type="OrthoDB" id="7962512at2759"/>
<keyword evidence="2" id="KW-0863">Zinc-finger</keyword>
<keyword evidence="3" id="KW-0862">Zinc</keyword>
<evidence type="ECO:0000256" key="3">
    <source>
        <dbReference type="ARBA" id="ARBA00022833"/>
    </source>
</evidence>
<accession>A0A8J2W9A8</accession>
<feature type="domain" description="FLYWCH-type" evidence="4">
    <location>
        <begin position="8"/>
        <end position="67"/>
    </location>
</feature>
<evidence type="ECO:0000256" key="1">
    <source>
        <dbReference type="ARBA" id="ARBA00022723"/>
    </source>
</evidence>
<gene>
    <name evidence="5" type="ORF">DCHRY22_LOCUS13468</name>
</gene>
<dbReference type="Gene3D" id="2.20.25.240">
    <property type="match status" value="1"/>
</dbReference>
<evidence type="ECO:0000256" key="2">
    <source>
        <dbReference type="ARBA" id="ARBA00022771"/>
    </source>
</evidence>
<evidence type="ECO:0000313" key="6">
    <source>
        <dbReference type="Proteomes" id="UP000789524"/>
    </source>
</evidence>
<dbReference type="AlphaFoldDB" id="A0A8J2W9A8"/>
<dbReference type="Proteomes" id="UP000789524">
    <property type="component" value="Unassembled WGS sequence"/>
</dbReference>
<name>A0A8J2W9A8_9NEOP</name>
<dbReference type="EMBL" id="CAKASE010000079">
    <property type="protein sequence ID" value="CAG9579961.1"/>
    <property type="molecule type" value="Genomic_DNA"/>
</dbReference>
<evidence type="ECO:0000259" key="4">
    <source>
        <dbReference type="Pfam" id="PF04500"/>
    </source>
</evidence>
<evidence type="ECO:0000313" key="5">
    <source>
        <dbReference type="EMBL" id="CAG9579961.1"/>
    </source>
</evidence>
<keyword evidence="1" id="KW-0479">Metal-binding</keyword>
<organism evidence="5 6">
    <name type="scientific">Danaus chrysippus</name>
    <name type="common">African queen</name>
    <dbReference type="NCBI Taxonomy" id="151541"/>
    <lineage>
        <taxon>Eukaryota</taxon>
        <taxon>Metazoa</taxon>
        <taxon>Ecdysozoa</taxon>
        <taxon>Arthropoda</taxon>
        <taxon>Hexapoda</taxon>
        <taxon>Insecta</taxon>
        <taxon>Pterygota</taxon>
        <taxon>Neoptera</taxon>
        <taxon>Endopterygota</taxon>
        <taxon>Lepidoptera</taxon>
        <taxon>Glossata</taxon>
        <taxon>Ditrysia</taxon>
        <taxon>Papilionoidea</taxon>
        <taxon>Nymphalidae</taxon>
        <taxon>Danainae</taxon>
        <taxon>Danaini</taxon>
        <taxon>Danaina</taxon>
        <taxon>Danaus</taxon>
        <taxon>Anosia</taxon>
    </lineage>
</organism>
<protein>
    <submittedName>
        <fullName evidence="5">(African queen) hypothetical protein</fullName>
    </submittedName>
</protein>